<evidence type="ECO:0000313" key="4">
    <source>
        <dbReference type="Proteomes" id="UP000569732"/>
    </source>
</evidence>
<evidence type="ECO:0000259" key="2">
    <source>
        <dbReference type="Pfam" id="PF04151"/>
    </source>
</evidence>
<reference evidence="3 4" key="1">
    <citation type="submission" date="2020-07" db="EMBL/GenBank/DDBJ databases">
        <title>Endozoicomonas sp. nov., isolated from sediment.</title>
        <authorList>
            <person name="Gu T."/>
        </authorList>
    </citation>
    <scope>NUCLEOTIDE SEQUENCE [LARGE SCALE GENOMIC DNA]</scope>
    <source>
        <strain evidence="3 4">SM1973</strain>
    </source>
</reference>
<feature type="compositionally biased region" description="Pro residues" evidence="1">
    <location>
        <begin position="18"/>
        <end position="29"/>
    </location>
</feature>
<evidence type="ECO:0000313" key="3">
    <source>
        <dbReference type="EMBL" id="NYZ66614.1"/>
    </source>
</evidence>
<dbReference type="InterPro" id="IPR007280">
    <property type="entry name" value="Peptidase_C_arc/bac"/>
</dbReference>
<feature type="domain" description="Peptidase C-terminal archaeal/bacterial" evidence="2">
    <location>
        <begin position="165"/>
        <end position="231"/>
    </location>
</feature>
<organism evidence="3 4">
    <name type="scientific">Spartinivicinus marinus</name>
    <dbReference type="NCBI Taxonomy" id="2994442"/>
    <lineage>
        <taxon>Bacteria</taxon>
        <taxon>Pseudomonadati</taxon>
        <taxon>Pseudomonadota</taxon>
        <taxon>Gammaproteobacteria</taxon>
        <taxon>Oceanospirillales</taxon>
        <taxon>Zooshikellaceae</taxon>
        <taxon>Spartinivicinus</taxon>
    </lineage>
</organism>
<dbReference type="Pfam" id="PF04151">
    <property type="entry name" value="PPC"/>
    <property type="match status" value="1"/>
</dbReference>
<dbReference type="EMBL" id="JACCKB010000015">
    <property type="protein sequence ID" value="NYZ66614.1"/>
    <property type="molecule type" value="Genomic_DNA"/>
</dbReference>
<keyword evidence="4" id="KW-1185">Reference proteome</keyword>
<gene>
    <name evidence="3" type="ORF">H0A36_11395</name>
</gene>
<dbReference type="AlphaFoldDB" id="A0A853I972"/>
<dbReference type="RefSeq" id="WP_180568643.1">
    <property type="nucleotide sequence ID" value="NZ_JACCKB010000015.1"/>
</dbReference>
<proteinExistence type="predicted"/>
<dbReference type="Gene3D" id="2.60.120.380">
    <property type="match status" value="1"/>
</dbReference>
<feature type="compositionally biased region" description="Acidic residues" evidence="1">
    <location>
        <begin position="57"/>
        <end position="70"/>
    </location>
</feature>
<comment type="caution">
    <text evidence="3">The sequence shown here is derived from an EMBL/GenBank/DDBJ whole genome shotgun (WGS) entry which is preliminary data.</text>
</comment>
<feature type="compositionally biased region" description="Pro residues" evidence="1">
    <location>
        <begin position="108"/>
        <end position="134"/>
    </location>
</feature>
<name>A0A853I972_9GAMM</name>
<dbReference type="Proteomes" id="UP000569732">
    <property type="component" value="Unassembled WGS sequence"/>
</dbReference>
<accession>A0A853I972</accession>
<evidence type="ECO:0000256" key="1">
    <source>
        <dbReference type="SAM" id="MobiDB-lite"/>
    </source>
</evidence>
<sequence>MAVCSINNGYLLLHTALPPQPPVPPVPPPDKPDDNGPDWPKPPGDDDNPPPPPPPGDDNDGPDWPDDDGDTPPPTPPGDDDPDWPKPPGDDDNPPPPPPPGDGDDPVPPDGPCKPPSDPDWPKPPNWPDWPKPSWPSNNKHANNIPNGQQFAFKQLAAKAGDWLYYTINVQANTEVLEVQTGKGSGNADLFISTGALPNESNSACTSAKVNNSEYCRIDYPTTGVWYIGIKAEQDFSGLIIKARAK</sequence>
<feature type="region of interest" description="Disordered" evidence="1">
    <location>
        <begin position="14"/>
        <end position="143"/>
    </location>
</feature>
<protein>
    <submittedName>
        <fullName evidence="3">PPC domain-containing protein</fullName>
    </submittedName>
</protein>